<dbReference type="EMBL" id="JAPMOS010000066">
    <property type="protein sequence ID" value="KAJ4456589.1"/>
    <property type="molecule type" value="Genomic_DNA"/>
</dbReference>
<dbReference type="Pfam" id="PF12937">
    <property type="entry name" value="F-box-like"/>
    <property type="match status" value="1"/>
</dbReference>
<dbReference type="Gene3D" id="1.20.1280.50">
    <property type="match status" value="1"/>
</dbReference>
<dbReference type="Proteomes" id="UP001141327">
    <property type="component" value="Unassembled WGS sequence"/>
</dbReference>
<feature type="domain" description="F-box" evidence="1">
    <location>
        <begin position="2"/>
        <end position="42"/>
    </location>
</feature>
<accession>A0ABQ8UGZ2</accession>
<dbReference type="SUPFAM" id="SSF81383">
    <property type="entry name" value="F-box domain"/>
    <property type="match status" value="1"/>
</dbReference>
<dbReference type="InterPro" id="IPR036047">
    <property type="entry name" value="F-box-like_dom_sf"/>
</dbReference>
<sequence length="262" mass="29378">MDTLPSELVLAILELCPDDYVHLARTCRAWKTILDSEEYWAHQSMLLRAEPPPVMLQHPGFSWKLYFRHSVTFDRTVTTLRDKDLRYSPSGRSCECLAMHTDWGNLVLNRRFKKATVWLLFAGQMDVDKDRWRAGFMLEPNPYHVAGQTRSGWGFCNFDQSFGHGGHWGSRRGPPFPDGVPLGLGFVEGLFFAQTGFRGYQESFTHAPLKQPASFVLSLKTPVLATVLGVTFPCAPELPSWMAGGCEDAVVGGSIPRVVPTD</sequence>
<protein>
    <recommendedName>
        <fullName evidence="1">F-box domain-containing protein</fullName>
    </recommendedName>
</protein>
<gene>
    <name evidence="2" type="ORF">PAPYR_8157</name>
</gene>
<keyword evidence="3" id="KW-1185">Reference proteome</keyword>
<proteinExistence type="predicted"/>
<evidence type="ECO:0000259" key="1">
    <source>
        <dbReference type="Pfam" id="PF12937"/>
    </source>
</evidence>
<organism evidence="2 3">
    <name type="scientific">Paratrimastix pyriformis</name>
    <dbReference type="NCBI Taxonomy" id="342808"/>
    <lineage>
        <taxon>Eukaryota</taxon>
        <taxon>Metamonada</taxon>
        <taxon>Preaxostyla</taxon>
        <taxon>Paratrimastigidae</taxon>
        <taxon>Paratrimastix</taxon>
    </lineage>
</organism>
<evidence type="ECO:0000313" key="3">
    <source>
        <dbReference type="Proteomes" id="UP001141327"/>
    </source>
</evidence>
<reference evidence="2" key="1">
    <citation type="journal article" date="2022" name="bioRxiv">
        <title>Genomics of Preaxostyla Flagellates Illuminates Evolutionary Transitions and the Path Towards Mitochondrial Loss.</title>
        <authorList>
            <person name="Novak L.V.F."/>
            <person name="Treitli S.C."/>
            <person name="Pyrih J."/>
            <person name="Halakuc P."/>
            <person name="Pipaliya S.V."/>
            <person name="Vacek V."/>
            <person name="Brzon O."/>
            <person name="Soukal P."/>
            <person name="Eme L."/>
            <person name="Dacks J.B."/>
            <person name="Karnkowska A."/>
            <person name="Elias M."/>
            <person name="Hampl V."/>
        </authorList>
    </citation>
    <scope>NUCLEOTIDE SEQUENCE</scope>
    <source>
        <strain evidence="2">RCP-MX</strain>
    </source>
</reference>
<dbReference type="CDD" id="cd09917">
    <property type="entry name" value="F-box_SF"/>
    <property type="match status" value="1"/>
</dbReference>
<dbReference type="InterPro" id="IPR001810">
    <property type="entry name" value="F-box_dom"/>
</dbReference>
<name>A0ABQ8UGZ2_9EUKA</name>
<comment type="caution">
    <text evidence="2">The sequence shown here is derived from an EMBL/GenBank/DDBJ whole genome shotgun (WGS) entry which is preliminary data.</text>
</comment>
<evidence type="ECO:0000313" key="2">
    <source>
        <dbReference type="EMBL" id="KAJ4456589.1"/>
    </source>
</evidence>